<proteinExistence type="predicted"/>
<accession>A0AAV9J5X8</accession>
<reference evidence="1 2" key="1">
    <citation type="submission" date="2021-11" db="EMBL/GenBank/DDBJ databases">
        <title>Black yeast isolated from Biological Soil Crust.</title>
        <authorList>
            <person name="Kurbessoian T."/>
        </authorList>
    </citation>
    <scope>NUCLEOTIDE SEQUENCE [LARGE SCALE GENOMIC DNA]</scope>
    <source>
        <strain evidence="1 2">CCFEE 5522</strain>
    </source>
</reference>
<sequence>MATRGDETNSEAEKQPFRLLDLPPELRNSIVCFTLVDNAPHQLDLLNAKAEVPLAAITAVSRQLRSETYELYQEALETFWKAHDFDVVLDAAYLDAGKRKALLSYCNGLAPFGIKRLECRYVQLVRKGTLRTMHQAVILDSHGVLLEKRWWSPGEDLPPANKRLSEATAYNGLVLSVYATELGGSLSSSGYGGGLDVEMWARVVFRWVDRHDRTLRELWPGKAVYGSVPSLVRSGGA</sequence>
<gene>
    <name evidence="1" type="ORF">LTR36_010399</name>
</gene>
<evidence type="ECO:0000313" key="1">
    <source>
        <dbReference type="EMBL" id="KAK4539746.1"/>
    </source>
</evidence>
<dbReference type="EMBL" id="JAVFHQ010000084">
    <property type="protein sequence ID" value="KAK4539746.1"/>
    <property type="molecule type" value="Genomic_DNA"/>
</dbReference>
<evidence type="ECO:0000313" key="2">
    <source>
        <dbReference type="Proteomes" id="UP001324427"/>
    </source>
</evidence>
<protein>
    <recommendedName>
        <fullName evidence="3">F-box domain-containing protein</fullName>
    </recommendedName>
</protein>
<dbReference type="Proteomes" id="UP001324427">
    <property type="component" value="Unassembled WGS sequence"/>
</dbReference>
<evidence type="ECO:0008006" key="3">
    <source>
        <dbReference type="Google" id="ProtNLM"/>
    </source>
</evidence>
<keyword evidence="2" id="KW-1185">Reference proteome</keyword>
<comment type="caution">
    <text evidence="1">The sequence shown here is derived from an EMBL/GenBank/DDBJ whole genome shotgun (WGS) entry which is preliminary data.</text>
</comment>
<organism evidence="1 2">
    <name type="scientific">Oleoguttula mirabilis</name>
    <dbReference type="NCBI Taxonomy" id="1507867"/>
    <lineage>
        <taxon>Eukaryota</taxon>
        <taxon>Fungi</taxon>
        <taxon>Dikarya</taxon>
        <taxon>Ascomycota</taxon>
        <taxon>Pezizomycotina</taxon>
        <taxon>Dothideomycetes</taxon>
        <taxon>Dothideomycetidae</taxon>
        <taxon>Mycosphaerellales</taxon>
        <taxon>Teratosphaeriaceae</taxon>
        <taxon>Oleoguttula</taxon>
    </lineage>
</organism>
<dbReference type="AlphaFoldDB" id="A0AAV9J5X8"/>
<name>A0AAV9J5X8_9PEZI</name>